<gene>
    <name evidence="2" type="ORF">METZ01_LOCUS131047</name>
</gene>
<accession>A0A381YNR2</accession>
<feature type="transmembrane region" description="Helical" evidence="1">
    <location>
        <begin position="22"/>
        <end position="43"/>
    </location>
</feature>
<dbReference type="EMBL" id="UINC01018585">
    <property type="protein sequence ID" value="SVA78193.1"/>
    <property type="molecule type" value="Genomic_DNA"/>
</dbReference>
<keyword evidence="1" id="KW-0812">Transmembrane</keyword>
<name>A0A381YNR2_9ZZZZ</name>
<dbReference type="AlphaFoldDB" id="A0A381YNR2"/>
<keyword evidence="1" id="KW-0472">Membrane</keyword>
<proteinExistence type="predicted"/>
<feature type="non-terminal residue" evidence="2">
    <location>
        <position position="1"/>
    </location>
</feature>
<evidence type="ECO:0000313" key="2">
    <source>
        <dbReference type="EMBL" id="SVA78193.1"/>
    </source>
</evidence>
<reference evidence="2" key="1">
    <citation type="submission" date="2018-05" db="EMBL/GenBank/DDBJ databases">
        <authorList>
            <person name="Lanie J.A."/>
            <person name="Ng W.-L."/>
            <person name="Kazmierczak K.M."/>
            <person name="Andrzejewski T.M."/>
            <person name="Davidsen T.M."/>
            <person name="Wayne K.J."/>
            <person name="Tettelin H."/>
            <person name="Glass J.I."/>
            <person name="Rusch D."/>
            <person name="Podicherti R."/>
            <person name="Tsui H.-C.T."/>
            <person name="Winkler M.E."/>
        </authorList>
    </citation>
    <scope>NUCLEOTIDE SEQUENCE</scope>
</reference>
<keyword evidence="1" id="KW-1133">Transmembrane helix</keyword>
<evidence type="ECO:0000256" key="1">
    <source>
        <dbReference type="SAM" id="Phobius"/>
    </source>
</evidence>
<protein>
    <submittedName>
        <fullName evidence="2">Uncharacterized protein</fullName>
    </submittedName>
</protein>
<sequence>AFLLITILEQFYIFKRWKEHRINVILCEIMLLSGNMIWMWLAFKLAPQMESMVMNLESWNDISVRESFSGLHSQSQSLAEIELLITMILPWLTRISVFRPSSSAN</sequence>
<organism evidence="2">
    <name type="scientific">marine metagenome</name>
    <dbReference type="NCBI Taxonomy" id="408172"/>
    <lineage>
        <taxon>unclassified sequences</taxon>
        <taxon>metagenomes</taxon>
        <taxon>ecological metagenomes</taxon>
    </lineage>
</organism>